<reference evidence="1" key="1">
    <citation type="submission" date="2018-06" db="EMBL/GenBank/DDBJ databases">
        <authorList>
            <person name="Zhirakovskaya E."/>
        </authorList>
    </citation>
    <scope>NUCLEOTIDE SEQUENCE</scope>
</reference>
<proteinExistence type="predicted"/>
<dbReference type="AlphaFoldDB" id="A0A3B0R931"/>
<sequence>MIIRAIAACMIVIAQAGAVMADRAADLDELARLMQFAETVEIIRIEGQNYGETLIEDMMPGIGAKSWNKTIADIYDPVSMLALVRQGFDADLSQTDLAPLLGYFRSDAGREVVRLEISARRAFVDADVEAVARQRLEALAAEQADILQQVQTLIDDSDLINLNVAGTLNSSLMFFTGFYEGLGPEAGDGATEAQMLSDVWAQEEATRADAETWLNSFMVMAYQPLPPEQLEAYAAFFRSDEGRDLNRAIFAGFDLMFEELSYKLGLTVASYMSSEPL</sequence>
<name>A0A3B0R931_9ZZZZ</name>
<organism evidence="1">
    <name type="scientific">hydrothermal vent metagenome</name>
    <dbReference type="NCBI Taxonomy" id="652676"/>
    <lineage>
        <taxon>unclassified sequences</taxon>
        <taxon>metagenomes</taxon>
        <taxon>ecological metagenomes</taxon>
    </lineage>
</organism>
<gene>
    <name evidence="1" type="ORF">MNBD_ALPHA07-1102</name>
</gene>
<protein>
    <submittedName>
        <fullName evidence="1">Uncharacterized protein</fullName>
    </submittedName>
</protein>
<evidence type="ECO:0000313" key="1">
    <source>
        <dbReference type="EMBL" id="VAV88027.1"/>
    </source>
</evidence>
<dbReference type="EMBL" id="UOEG01000019">
    <property type="protein sequence ID" value="VAV88027.1"/>
    <property type="molecule type" value="Genomic_DNA"/>
</dbReference>
<accession>A0A3B0R931</accession>